<comment type="caution">
    <text evidence="6">The sequence shown here is derived from an EMBL/GenBank/DDBJ whole genome shotgun (WGS) entry which is preliminary data.</text>
</comment>
<evidence type="ECO:0000313" key="7">
    <source>
        <dbReference type="Proteomes" id="UP001219525"/>
    </source>
</evidence>
<dbReference type="SUPFAM" id="SSF144232">
    <property type="entry name" value="HIT/MYND zinc finger-like"/>
    <property type="match status" value="1"/>
</dbReference>
<dbReference type="GO" id="GO:0008270">
    <property type="term" value="F:zinc ion binding"/>
    <property type="evidence" value="ECO:0007669"/>
    <property type="project" value="UniProtKB-KW"/>
</dbReference>
<name>A0AAD6VBJ6_9AGAR</name>
<keyword evidence="2 4" id="KW-0863">Zinc-finger</keyword>
<dbReference type="InterPro" id="IPR002893">
    <property type="entry name" value="Znf_MYND"/>
</dbReference>
<proteinExistence type="predicted"/>
<evidence type="ECO:0000256" key="4">
    <source>
        <dbReference type="PROSITE-ProRule" id="PRU00134"/>
    </source>
</evidence>
<dbReference type="Gene3D" id="6.10.140.2220">
    <property type="match status" value="1"/>
</dbReference>
<gene>
    <name evidence="6" type="ORF">GGX14DRAFT_457205</name>
</gene>
<evidence type="ECO:0000256" key="1">
    <source>
        <dbReference type="ARBA" id="ARBA00022723"/>
    </source>
</evidence>
<protein>
    <recommendedName>
        <fullName evidence="5">MYND-type domain-containing protein</fullName>
    </recommendedName>
</protein>
<dbReference type="PROSITE" id="PS50865">
    <property type="entry name" value="ZF_MYND_2"/>
    <property type="match status" value="1"/>
</dbReference>
<organism evidence="6 7">
    <name type="scientific">Mycena pura</name>
    <dbReference type="NCBI Taxonomy" id="153505"/>
    <lineage>
        <taxon>Eukaryota</taxon>
        <taxon>Fungi</taxon>
        <taxon>Dikarya</taxon>
        <taxon>Basidiomycota</taxon>
        <taxon>Agaricomycotina</taxon>
        <taxon>Agaricomycetes</taxon>
        <taxon>Agaricomycetidae</taxon>
        <taxon>Agaricales</taxon>
        <taxon>Marasmiineae</taxon>
        <taxon>Mycenaceae</taxon>
        <taxon>Mycena</taxon>
    </lineage>
</organism>
<feature type="domain" description="MYND-type" evidence="5">
    <location>
        <begin position="263"/>
        <end position="301"/>
    </location>
</feature>
<reference evidence="6" key="1">
    <citation type="submission" date="2023-03" db="EMBL/GenBank/DDBJ databases">
        <title>Massive genome expansion in bonnet fungi (Mycena s.s.) driven by repeated elements and novel gene families across ecological guilds.</title>
        <authorList>
            <consortium name="Lawrence Berkeley National Laboratory"/>
            <person name="Harder C.B."/>
            <person name="Miyauchi S."/>
            <person name="Viragh M."/>
            <person name="Kuo A."/>
            <person name="Thoen E."/>
            <person name="Andreopoulos B."/>
            <person name="Lu D."/>
            <person name="Skrede I."/>
            <person name="Drula E."/>
            <person name="Henrissat B."/>
            <person name="Morin E."/>
            <person name="Kohler A."/>
            <person name="Barry K."/>
            <person name="LaButti K."/>
            <person name="Morin E."/>
            <person name="Salamov A."/>
            <person name="Lipzen A."/>
            <person name="Mereny Z."/>
            <person name="Hegedus B."/>
            <person name="Baldrian P."/>
            <person name="Stursova M."/>
            <person name="Weitz H."/>
            <person name="Taylor A."/>
            <person name="Grigoriev I.V."/>
            <person name="Nagy L.G."/>
            <person name="Martin F."/>
            <person name="Kauserud H."/>
        </authorList>
    </citation>
    <scope>NUCLEOTIDE SEQUENCE</scope>
    <source>
        <strain evidence="6">9144</strain>
    </source>
</reference>
<keyword evidence="7" id="KW-1185">Reference proteome</keyword>
<dbReference type="Proteomes" id="UP001219525">
    <property type="component" value="Unassembled WGS sequence"/>
</dbReference>
<keyword evidence="3" id="KW-0862">Zinc</keyword>
<evidence type="ECO:0000256" key="2">
    <source>
        <dbReference type="ARBA" id="ARBA00022771"/>
    </source>
</evidence>
<dbReference type="Pfam" id="PF01753">
    <property type="entry name" value="zf-MYND"/>
    <property type="match status" value="1"/>
</dbReference>
<evidence type="ECO:0000256" key="3">
    <source>
        <dbReference type="ARBA" id="ARBA00022833"/>
    </source>
</evidence>
<evidence type="ECO:0000313" key="6">
    <source>
        <dbReference type="EMBL" id="KAJ7206530.1"/>
    </source>
</evidence>
<evidence type="ECO:0000259" key="5">
    <source>
        <dbReference type="PROSITE" id="PS50865"/>
    </source>
</evidence>
<keyword evidence="1" id="KW-0479">Metal-binding</keyword>
<sequence>MAVCLQSHSRLEQVLSLLTGVWIAERDLKDKKVDTPAALAILMLLRCLDRVTEAAVTLFIEHFDTKQTLARLLVVQLESAVKLQALACLRDDAGLISLVMKEDPDLRISLLSQSLTKKCIAAIESISSQPPDRDVGDCIVSCLKCVALTLDATNGVTWVRLALRAGILSALLGCAGFYIYARVEDEAIAFLKRLICYLPYKPVIRQAHQSLEALSLNLDVEKPPLLSTTGKIHASWSEFVTWVEDRKQLKAQYNKLCKYACGFPECGTSGPDMRACQACLVVRYCSKACQKNHWHTHKLVCTGTREEISNENKQFLIYLASHDILLFKAQLVQQRAALLAQHPEVLVLPLCVKINYNVHPVDIEVSPMTRNVVGEPNIAREVIASRGLKTYVEIHIPSGEEVIAFPVLLEALGNWDRVDPPPTSVNDST</sequence>
<dbReference type="AlphaFoldDB" id="A0AAD6VBJ6"/>
<accession>A0AAD6VBJ6</accession>
<dbReference type="EMBL" id="JARJCW010000039">
    <property type="protein sequence ID" value="KAJ7206530.1"/>
    <property type="molecule type" value="Genomic_DNA"/>
</dbReference>